<organism evidence="1 2">
    <name type="scientific">Dioscorea alata</name>
    <name type="common">Purple yam</name>
    <dbReference type="NCBI Taxonomy" id="55571"/>
    <lineage>
        <taxon>Eukaryota</taxon>
        <taxon>Viridiplantae</taxon>
        <taxon>Streptophyta</taxon>
        <taxon>Embryophyta</taxon>
        <taxon>Tracheophyta</taxon>
        <taxon>Spermatophyta</taxon>
        <taxon>Magnoliopsida</taxon>
        <taxon>Liliopsida</taxon>
        <taxon>Dioscoreales</taxon>
        <taxon>Dioscoreaceae</taxon>
        <taxon>Dioscorea</taxon>
    </lineage>
</organism>
<dbReference type="Proteomes" id="UP000827976">
    <property type="component" value="Chromosome 16"/>
</dbReference>
<protein>
    <submittedName>
        <fullName evidence="1">Uncharacterized protein</fullName>
    </submittedName>
</protein>
<evidence type="ECO:0000313" key="2">
    <source>
        <dbReference type="Proteomes" id="UP000827976"/>
    </source>
</evidence>
<gene>
    <name evidence="1" type="ORF">IHE45_16G007300</name>
</gene>
<comment type="caution">
    <text evidence="1">The sequence shown here is derived from an EMBL/GenBank/DDBJ whole genome shotgun (WGS) entry which is preliminary data.</text>
</comment>
<dbReference type="EMBL" id="CM037026">
    <property type="protein sequence ID" value="KAH7659051.1"/>
    <property type="molecule type" value="Genomic_DNA"/>
</dbReference>
<sequence length="762" mass="83876">MSLDGIDEWDENFLDEAIRVELEAISSRNLPSSDPLRNPTTTFRPNPQPFTSFGFDGVGEGVDLCFSPPRELSQRFVEKPQPSVLAEDCEIVEHWGLRNGESDGGRSGGIKKDREAQEVEKLKRELGRLSKQLNHMEHECAELQKDRSKKDEQLKSAFSQIEEKDAEISRLSKSNIKAIPQADQRKNTRSSVKVNRTVEPTGEAIQADGTSLVSELKRRVVIDAGLTTSTGLPLQESSFHENTAQMKSSKEIGVQTDIVQHCGLTALKDEKIGAHGVSSKLCAIWGTGDPEMSGQNLVSKLFVTCSLEFSVLFRCMSTESQNTQGTLPDKPFSNVLSNDGKKSNQPAEITKVSCLYAVLMKIHKDVVQLDALVSILLDLCDLENAVFVHCSLRILYVVLQHVLSCNARYDIRDNILLEQCSSSGTHVGKTMKQKIQLINFDEFGSVHIENMASGIPLHTEDFDLGYLCKTRGGTGSPNKGMILSSENWISLFEKMQQIASGEVEQKAQILALSIMNLIWSQSEPNVVREKTGLLPLLECMSQLLQKDAGLLVQMHAVRLLFSVLNCPKVLLMLNCGHSQDISALEGVISCVLEGLAQTLVQARTGPQEVKYQKQVIILLAFIASSGKSGFDVLISSGRNKGVNFLELIMQVLSSGMDSAEIADGVNFEDLDLHKLRSSLMREALILLNRLASHLALSKFTLEALTCSNTVASLTVDVVTRLCRKSGRNAGAGRITNFAHTDAEIVELARLFRNRVFAFLGAT</sequence>
<name>A0ACB7UFI3_DIOAL</name>
<evidence type="ECO:0000313" key="1">
    <source>
        <dbReference type="EMBL" id="KAH7659051.1"/>
    </source>
</evidence>
<reference evidence="2" key="1">
    <citation type="journal article" date="2022" name="Nat. Commun.">
        <title>Chromosome evolution and the genetic basis of agronomically important traits in greater yam.</title>
        <authorList>
            <person name="Bredeson J.V."/>
            <person name="Lyons J.B."/>
            <person name="Oniyinde I.O."/>
            <person name="Okereke N.R."/>
            <person name="Kolade O."/>
            <person name="Nnabue I."/>
            <person name="Nwadili C.O."/>
            <person name="Hribova E."/>
            <person name="Parker M."/>
            <person name="Nwogha J."/>
            <person name="Shu S."/>
            <person name="Carlson J."/>
            <person name="Kariba R."/>
            <person name="Muthemba S."/>
            <person name="Knop K."/>
            <person name="Barton G.J."/>
            <person name="Sherwood A.V."/>
            <person name="Lopez-Montes A."/>
            <person name="Asiedu R."/>
            <person name="Jamnadass R."/>
            <person name="Muchugi A."/>
            <person name="Goodstein D."/>
            <person name="Egesi C.N."/>
            <person name="Featherston J."/>
            <person name="Asfaw A."/>
            <person name="Simpson G.G."/>
            <person name="Dolezel J."/>
            <person name="Hendre P.S."/>
            <person name="Van Deynze A."/>
            <person name="Kumar P.L."/>
            <person name="Obidiegwu J.E."/>
            <person name="Bhattacharjee R."/>
            <person name="Rokhsar D.S."/>
        </authorList>
    </citation>
    <scope>NUCLEOTIDE SEQUENCE [LARGE SCALE GENOMIC DNA]</scope>
    <source>
        <strain evidence="2">cv. TDa95/00328</strain>
    </source>
</reference>
<proteinExistence type="predicted"/>
<accession>A0ACB7UFI3</accession>
<keyword evidence="2" id="KW-1185">Reference proteome</keyword>